<feature type="domain" description="Bicarbonate transporter-like transmembrane" evidence="6">
    <location>
        <begin position="113"/>
        <end position="222"/>
    </location>
</feature>
<name>A0A0C2GX01_9BILA</name>
<feature type="transmembrane region" description="Helical" evidence="5">
    <location>
        <begin position="163"/>
        <end position="184"/>
    </location>
</feature>
<keyword evidence="2 5" id="KW-0812">Transmembrane</keyword>
<feature type="transmembrane region" description="Helical" evidence="5">
    <location>
        <begin position="204"/>
        <end position="221"/>
    </location>
</feature>
<dbReference type="FunFam" id="1.10.287.570:FF:000002">
    <property type="entry name" value="Solute carrier family 4 member 11"/>
    <property type="match status" value="1"/>
</dbReference>
<keyword evidence="3 5" id="KW-1133">Transmembrane helix</keyword>
<organism evidence="7 8">
    <name type="scientific">Ancylostoma duodenale</name>
    <dbReference type="NCBI Taxonomy" id="51022"/>
    <lineage>
        <taxon>Eukaryota</taxon>
        <taxon>Metazoa</taxon>
        <taxon>Ecdysozoa</taxon>
        <taxon>Nematoda</taxon>
        <taxon>Chromadorea</taxon>
        <taxon>Rhabditida</taxon>
        <taxon>Rhabditina</taxon>
        <taxon>Rhabditomorpha</taxon>
        <taxon>Strongyloidea</taxon>
        <taxon>Ancylostomatidae</taxon>
        <taxon>Ancylostomatinae</taxon>
        <taxon>Ancylostoma</taxon>
    </lineage>
</organism>
<dbReference type="GO" id="GO:0016323">
    <property type="term" value="C:basolateral plasma membrane"/>
    <property type="evidence" value="ECO:0007669"/>
    <property type="project" value="TreeGrafter"/>
</dbReference>
<dbReference type="Gene3D" id="1.10.287.570">
    <property type="entry name" value="Helical hairpin bin"/>
    <property type="match status" value="1"/>
</dbReference>
<proteinExistence type="predicted"/>
<keyword evidence="4 5" id="KW-0472">Membrane</keyword>
<dbReference type="GO" id="GO:0006820">
    <property type="term" value="P:monoatomic anion transport"/>
    <property type="evidence" value="ECO:0007669"/>
    <property type="project" value="InterPro"/>
</dbReference>
<keyword evidence="8" id="KW-1185">Reference proteome</keyword>
<evidence type="ECO:0000256" key="3">
    <source>
        <dbReference type="ARBA" id="ARBA00022989"/>
    </source>
</evidence>
<dbReference type="GO" id="GO:0005452">
    <property type="term" value="F:solute:inorganic anion antiporter activity"/>
    <property type="evidence" value="ECO:0007669"/>
    <property type="project" value="InterPro"/>
</dbReference>
<protein>
    <recommendedName>
        <fullName evidence="6">Bicarbonate transporter-like transmembrane domain-containing protein</fullName>
    </recommendedName>
</protein>
<feature type="transmembrane region" description="Helical" evidence="5">
    <location>
        <begin position="62"/>
        <end position="83"/>
    </location>
</feature>
<dbReference type="Proteomes" id="UP000054047">
    <property type="component" value="Unassembled WGS sequence"/>
</dbReference>
<evidence type="ECO:0000256" key="5">
    <source>
        <dbReference type="SAM" id="Phobius"/>
    </source>
</evidence>
<dbReference type="OrthoDB" id="1735926at2759"/>
<accession>A0A0C2GX01</accession>
<reference evidence="7 8" key="1">
    <citation type="submission" date="2013-12" db="EMBL/GenBank/DDBJ databases">
        <title>Draft genome of the parsitic nematode Ancylostoma duodenale.</title>
        <authorList>
            <person name="Mitreva M."/>
        </authorList>
    </citation>
    <scope>NUCLEOTIDE SEQUENCE [LARGE SCALE GENOMIC DNA]</scope>
    <source>
        <strain evidence="7 8">Zhejiang</strain>
    </source>
</reference>
<evidence type="ECO:0000313" key="8">
    <source>
        <dbReference type="Proteomes" id="UP000054047"/>
    </source>
</evidence>
<feature type="transmembrane region" description="Helical" evidence="5">
    <location>
        <begin position="119"/>
        <end position="142"/>
    </location>
</feature>
<evidence type="ECO:0000313" key="7">
    <source>
        <dbReference type="EMBL" id="KIH66050.1"/>
    </source>
</evidence>
<evidence type="ECO:0000256" key="2">
    <source>
        <dbReference type="ARBA" id="ARBA00022692"/>
    </source>
</evidence>
<evidence type="ECO:0000256" key="4">
    <source>
        <dbReference type="ARBA" id="ARBA00023136"/>
    </source>
</evidence>
<dbReference type="EMBL" id="KN727286">
    <property type="protein sequence ID" value="KIH66050.1"/>
    <property type="molecule type" value="Genomic_DNA"/>
</dbReference>
<dbReference type="GO" id="GO:0050801">
    <property type="term" value="P:monoatomic ion homeostasis"/>
    <property type="evidence" value="ECO:0007669"/>
    <property type="project" value="TreeGrafter"/>
</dbReference>
<feature type="domain" description="Bicarbonate transporter-like transmembrane" evidence="6">
    <location>
        <begin position="30"/>
        <end position="93"/>
    </location>
</feature>
<dbReference type="InterPro" id="IPR011531">
    <property type="entry name" value="HCO3_transpt-like_TM_dom"/>
</dbReference>
<evidence type="ECO:0000256" key="1">
    <source>
        <dbReference type="ARBA" id="ARBA00004141"/>
    </source>
</evidence>
<dbReference type="AlphaFoldDB" id="A0A0C2GX01"/>
<dbReference type="PANTHER" id="PTHR11453">
    <property type="entry name" value="ANION EXCHANGE PROTEIN"/>
    <property type="match status" value="1"/>
</dbReference>
<dbReference type="PANTHER" id="PTHR11453:SF127">
    <property type="entry name" value="SOLUTE CARRIER FAMILY 4 MEMBER 11"/>
    <property type="match status" value="1"/>
</dbReference>
<sequence>MDQNQWRERKTSIHLSQAKEQIFGPNAWYPFRGLTEEFKRRLAVYPSDFTDGVTGHRTTQKLFSTVVFLYFACLLPAIAFGVLNDDNTNGQISELPCKNPEKKKENSFKYSHADVRKVIIAQAIGGIFFSLFGGQPMIILLTTVPLAIYIKGSLVIHKISHELGYEFFDMYACVGLFCQLFLVLYSATELCSLMKLATRSAEEMFSLFIAIAFTVESISALRKSRFFVYL</sequence>
<gene>
    <name evidence="7" type="ORF">ANCDUO_03626</name>
</gene>
<evidence type="ECO:0000259" key="6">
    <source>
        <dbReference type="Pfam" id="PF00955"/>
    </source>
</evidence>
<dbReference type="InterPro" id="IPR003020">
    <property type="entry name" value="HCO3_transpt_euk"/>
</dbReference>
<comment type="subcellular location">
    <subcellularLocation>
        <location evidence="1">Membrane</location>
        <topology evidence="1">Multi-pass membrane protein</topology>
    </subcellularLocation>
</comment>
<dbReference type="Pfam" id="PF00955">
    <property type="entry name" value="HCO3_cotransp"/>
    <property type="match status" value="2"/>
</dbReference>